<feature type="region of interest" description="Disordered" evidence="4">
    <location>
        <begin position="302"/>
        <end position="330"/>
    </location>
</feature>
<dbReference type="Pfam" id="PF00005">
    <property type="entry name" value="ABC_tran"/>
    <property type="match status" value="1"/>
</dbReference>
<dbReference type="PROSITE" id="PS50893">
    <property type="entry name" value="ABC_TRANSPORTER_2"/>
    <property type="match status" value="1"/>
</dbReference>
<organism evidence="6 7">
    <name type="scientific">Granulicella mallensis</name>
    <dbReference type="NCBI Taxonomy" id="940614"/>
    <lineage>
        <taxon>Bacteria</taxon>
        <taxon>Pseudomonadati</taxon>
        <taxon>Acidobacteriota</taxon>
        <taxon>Terriglobia</taxon>
        <taxon>Terriglobales</taxon>
        <taxon>Acidobacteriaceae</taxon>
        <taxon>Granulicella</taxon>
    </lineage>
</organism>
<dbReference type="Proteomes" id="UP000584867">
    <property type="component" value="Unassembled WGS sequence"/>
</dbReference>
<evidence type="ECO:0000256" key="2">
    <source>
        <dbReference type="ARBA" id="ARBA00022741"/>
    </source>
</evidence>
<evidence type="ECO:0000259" key="5">
    <source>
        <dbReference type="PROSITE" id="PS50893"/>
    </source>
</evidence>
<evidence type="ECO:0000313" key="7">
    <source>
        <dbReference type="Proteomes" id="UP000584867"/>
    </source>
</evidence>
<keyword evidence="2" id="KW-0547">Nucleotide-binding</keyword>
<evidence type="ECO:0000313" key="6">
    <source>
        <dbReference type="EMBL" id="MBB5062350.1"/>
    </source>
</evidence>
<evidence type="ECO:0000256" key="4">
    <source>
        <dbReference type="SAM" id="MobiDB-lite"/>
    </source>
</evidence>
<accession>A0A7W7ZLW9</accession>
<comment type="caution">
    <text evidence="6">The sequence shown here is derived from an EMBL/GenBank/DDBJ whole genome shotgun (WGS) entry which is preliminary data.</text>
</comment>
<dbReference type="AlphaFoldDB" id="A0A7W7ZLW9"/>
<name>A0A7W7ZLW9_9BACT</name>
<dbReference type="SUPFAM" id="SSF52540">
    <property type="entry name" value="P-loop containing nucleoside triphosphate hydrolases"/>
    <property type="match status" value="1"/>
</dbReference>
<evidence type="ECO:0000256" key="3">
    <source>
        <dbReference type="ARBA" id="ARBA00022840"/>
    </source>
</evidence>
<feature type="domain" description="ABC transporter" evidence="5">
    <location>
        <begin position="37"/>
        <end position="282"/>
    </location>
</feature>
<evidence type="ECO:0000256" key="1">
    <source>
        <dbReference type="ARBA" id="ARBA00022448"/>
    </source>
</evidence>
<dbReference type="EMBL" id="JACHIO010000002">
    <property type="protein sequence ID" value="MBB5062350.1"/>
    <property type="molecule type" value="Genomic_DNA"/>
</dbReference>
<dbReference type="SMART" id="SM00382">
    <property type="entry name" value="AAA"/>
    <property type="match status" value="1"/>
</dbReference>
<keyword evidence="1" id="KW-0813">Transport</keyword>
<dbReference type="RefSeq" id="WP_184252832.1">
    <property type="nucleotide sequence ID" value="NZ_JACHIO010000002.1"/>
</dbReference>
<dbReference type="GO" id="GO:0005524">
    <property type="term" value="F:ATP binding"/>
    <property type="evidence" value="ECO:0007669"/>
    <property type="project" value="UniProtKB-KW"/>
</dbReference>
<reference evidence="6 7" key="1">
    <citation type="submission" date="2020-08" db="EMBL/GenBank/DDBJ databases">
        <title>Genomic Encyclopedia of Type Strains, Phase IV (KMG-V): Genome sequencing to study the core and pangenomes of soil and plant-associated prokaryotes.</title>
        <authorList>
            <person name="Whitman W."/>
        </authorList>
    </citation>
    <scope>NUCLEOTIDE SEQUENCE [LARGE SCALE GENOMIC DNA]</scope>
    <source>
        <strain evidence="6 7">X5P3</strain>
    </source>
</reference>
<dbReference type="PANTHER" id="PTHR42788">
    <property type="entry name" value="TAURINE IMPORT ATP-BINDING PROTEIN-RELATED"/>
    <property type="match status" value="1"/>
</dbReference>
<dbReference type="InterPro" id="IPR003593">
    <property type="entry name" value="AAA+_ATPase"/>
</dbReference>
<dbReference type="PANTHER" id="PTHR42788:SF13">
    <property type="entry name" value="ALIPHATIC SULFONATES IMPORT ATP-BINDING PROTEIN SSUB"/>
    <property type="match status" value="1"/>
</dbReference>
<dbReference type="InterPro" id="IPR050166">
    <property type="entry name" value="ABC_transporter_ATP-bind"/>
</dbReference>
<dbReference type="PROSITE" id="PS00211">
    <property type="entry name" value="ABC_TRANSPORTER_1"/>
    <property type="match status" value="1"/>
</dbReference>
<dbReference type="InterPro" id="IPR027417">
    <property type="entry name" value="P-loop_NTPase"/>
</dbReference>
<dbReference type="InterPro" id="IPR017871">
    <property type="entry name" value="ABC_transporter-like_CS"/>
</dbReference>
<gene>
    <name evidence="6" type="ORF">HDF15_000677</name>
</gene>
<proteinExistence type="predicted"/>
<sequence length="330" mass="36147">MVSGLSTLEMTPPLNAARETKSLDTMTTAPVRTATAIHIDDVSVSFPTGRKGCRTVLENISLDIEEGEFVVLLGETGCGKSTLLRLILGQDRPTSGRISVAGSLVQRVDARSSYVPQKYSLFPDRTVLENLAMGPETSKYHILGRLLPSFRAFRRQVREEALRQLSHMGLQASDAAKYPHQLSGGMQQRVAIAQALMMKSRVLLMDEAFSALDPATRSNLQRLLRTVWGETKPTVVFVTHNTAEALILGTRVIVLARQSREDHCGSRVALDMKLPASGMSLRNNGQQFLDLVEHVERFSRGDHHAPSADLDAANGPYESPNAFPSNGETL</sequence>
<dbReference type="GO" id="GO:0016887">
    <property type="term" value="F:ATP hydrolysis activity"/>
    <property type="evidence" value="ECO:0007669"/>
    <property type="project" value="InterPro"/>
</dbReference>
<protein>
    <submittedName>
        <fullName evidence="6">NitT/TauT family transport system ATP-binding protein</fullName>
    </submittedName>
</protein>
<dbReference type="InterPro" id="IPR003439">
    <property type="entry name" value="ABC_transporter-like_ATP-bd"/>
</dbReference>
<keyword evidence="3 6" id="KW-0067">ATP-binding</keyword>
<dbReference type="Gene3D" id="3.40.50.300">
    <property type="entry name" value="P-loop containing nucleotide triphosphate hydrolases"/>
    <property type="match status" value="1"/>
</dbReference>